<feature type="transmembrane region" description="Helical" evidence="1">
    <location>
        <begin position="98"/>
        <end position="119"/>
    </location>
</feature>
<dbReference type="PATRIC" id="fig|1280952.3.peg.2357"/>
<comment type="caution">
    <text evidence="2">The sequence shown here is derived from an EMBL/GenBank/DDBJ whole genome shotgun (WGS) entry which is preliminary data.</text>
</comment>
<reference evidence="2 3" key="1">
    <citation type="journal article" date="2014" name="Antonie Van Leeuwenhoek">
        <title>Hyphomonas beringensis sp. nov. and Hyphomonas chukchiensis sp. nov., isolated from surface seawater of the Bering Sea and Chukchi Sea.</title>
        <authorList>
            <person name="Li C."/>
            <person name="Lai Q."/>
            <person name="Li G."/>
            <person name="Dong C."/>
            <person name="Wang J."/>
            <person name="Liao Y."/>
            <person name="Shao Z."/>
        </authorList>
    </citation>
    <scope>NUCLEOTIDE SEQUENCE [LARGE SCALE GENOMIC DNA]</scope>
    <source>
        <strain evidence="2 3">VP2</strain>
    </source>
</reference>
<evidence type="ECO:0000313" key="2">
    <source>
        <dbReference type="EMBL" id="KCZ87680.1"/>
    </source>
</evidence>
<evidence type="ECO:0000256" key="1">
    <source>
        <dbReference type="SAM" id="Phobius"/>
    </source>
</evidence>
<dbReference type="RefSeq" id="WP_035582510.1">
    <property type="nucleotide sequence ID" value="NZ_ARYJ01000007.1"/>
</dbReference>
<protein>
    <recommendedName>
        <fullName evidence="4">DUF2007 domain-containing protein</fullName>
    </recommendedName>
</protein>
<dbReference type="OrthoDB" id="8480302at2"/>
<sequence length="136" mass="15285">MSPKSTFGTYLMMEEALIVASLLTDGGFNATLDNYGHTSINPFSIPALGGIRISIPTRQLPAAREYVRNMKDTAAVRLEEALQEPVFYIAPKRIRWRAWAMVLISLDPLIILVGMALIWKHRISDDGKQMTILERP</sequence>
<evidence type="ECO:0008006" key="4">
    <source>
        <dbReference type="Google" id="ProtNLM"/>
    </source>
</evidence>
<gene>
    <name evidence="2" type="ORF">HJA_11789</name>
</gene>
<evidence type="ECO:0000313" key="3">
    <source>
        <dbReference type="Proteomes" id="UP000024816"/>
    </source>
</evidence>
<keyword evidence="3" id="KW-1185">Reference proteome</keyword>
<proteinExistence type="predicted"/>
<name>A0A059FAN5_9PROT</name>
<dbReference type="EMBL" id="ARYJ01000007">
    <property type="protein sequence ID" value="KCZ87680.1"/>
    <property type="molecule type" value="Genomic_DNA"/>
</dbReference>
<keyword evidence="1" id="KW-0472">Membrane</keyword>
<dbReference type="AlphaFoldDB" id="A0A059FAN5"/>
<dbReference type="STRING" id="1280952.HJA_11789"/>
<accession>A0A059FAN5</accession>
<dbReference type="Proteomes" id="UP000024816">
    <property type="component" value="Unassembled WGS sequence"/>
</dbReference>
<keyword evidence="1" id="KW-0812">Transmembrane</keyword>
<organism evidence="2 3">
    <name type="scientific">Hyphomonas jannaschiana VP2</name>
    <dbReference type="NCBI Taxonomy" id="1280952"/>
    <lineage>
        <taxon>Bacteria</taxon>
        <taxon>Pseudomonadati</taxon>
        <taxon>Pseudomonadota</taxon>
        <taxon>Alphaproteobacteria</taxon>
        <taxon>Hyphomonadales</taxon>
        <taxon>Hyphomonadaceae</taxon>
        <taxon>Hyphomonas</taxon>
    </lineage>
</organism>
<keyword evidence="1" id="KW-1133">Transmembrane helix</keyword>